<dbReference type="RefSeq" id="WP_209744072.1">
    <property type="nucleotide sequence ID" value="NZ_JBHSMH010000111.1"/>
</dbReference>
<feature type="transmembrane region" description="Helical" evidence="7">
    <location>
        <begin position="12"/>
        <end position="35"/>
    </location>
</feature>
<keyword evidence="10" id="KW-1185">Reference proteome</keyword>
<protein>
    <submittedName>
        <fullName evidence="9">MFS transporter</fullName>
    </submittedName>
</protein>
<keyword evidence="6 7" id="KW-0472">Membrane</keyword>
<dbReference type="InterPro" id="IPR011701">
    <property type="entry name" value="MFS"/>
</dbReference>
<keyword evidence="4 7" id="KW-0812">Transmembrane</keyword>
<evidence type="ECO:0000256" key="3">
    <source>
        <dbReference type="ARBA" id="ARBA00022475"/>
    </source>
</evidence>
<keyword evidence="2" id="KW-0813">Transport</keyword>
<dbReference type="PROSITE" id="PS50850">
    <property type="entry name" value="MFS"/>
    <property type="match status" value="1"/>
</dbReference>
<evidence type="ECO:0000313" key="10">
    <source>
        <dbReference type="Proteomes" id="UP001596105"/>
    </source>
</evidence>
<dbReference type="Pfam" id="PF07690">
    <property type="entry name" value="MFS_1"/>
    <property type="match status" value="1"/>
</dbReference>
<feature type="transmembrane region" description="Helical" evidence="7">
    <location>
        <begin position="81"/>
        <end position="99"/>
    </location>
</feature>
<evidence type="ECO:0000256" key="7">
    <source>
        <dbReference type="SAM" id="Phobius"/>
    </source>
</evidence>
<dbReference type="SUPFAM" id="SSF103473">
    <property type="entry name" value="MFS general substrate transporter"/>
    <property type="match status" value="1"/>
</dbReference>
<evidence type="ECO:0000256" key="4">
    <source>
        <dbReference type="ARBA" id="ARBA00022692"/>
    </source>
</evidence>
<keyword evidence="5 7" id="KW-1133">Transmembrane helix</keyword>
<evidence type="ECO:0000256" key="6">
    <source>
        <dbReference type="ARBA" id="ARBA00023136"/>
    </source>
</evidence>
<dbReference type="Gene3D" id="1.20.1250.20">
    <property type="entry name" value="MFS general substrate transporter like domains"/>
    <property type="match status" value="2"/>
</dbReference>
<feature type="transmembrane region" description="Helical" evidence="7">
    <location>
        <begin position="47"/>
        <end position="69"/>
    </location>
</feature>
<feature type="transmembrane region" description="Helical" evidence="7">
    <location>
        <begin position="209"/>
        <end position="233"/>
    </location>
</feature>
<keyword evidence="3" id="KW-1003">Cell membrane</keyword>
<feature type="transmembrane region" description="Helical" evidence="7">
    <location>
        <begin position="377"/>
        <end position="397"/>
    </location>
</feature>
<dbReference type="PANTHER" id="PTHR43414">
    <property type="entry name" value="MULTIDRUG RESISTANCE PROTEIN MDTG"/>
    <property type="match status" value="1"/>
</dbReference>
<dbReference type="PRINTS" id="PR01035">
    <property type="entry name" value="TCRTETA"/>
</dbReference>
<dbReference type="InterPro" id="IPR001958">
    <property type="entry name" value="Tet-R_TetA/multi-R_MdtG-like"/>
</dbReference>
<proteinExistence type="predicted"/>
<comment type="caution">
    <text evidence="9">The sequence shown here is derived from an EMBL/GenBank/DDBJ whole genome shotgun (WGS) entry which is preliminary data.</text>
</comment>
<dbReference type="InterPro" id="IPR020846">
    <property type="entry name" value="MFS_dom"/>
</dbReference>
<dbReference type="InterPro" id="IPR036259">
    <property type="entry name" value="MFS_trans_sf"/>
</dbReference>
<dbReference type="EMBL" id="JBHSMH010000111">
    <property type="protein sequence ID" value="MFC5471755.1"/>
    <property type="molecule type" value="Genomic_DNA"/>
</dbReference>
<gene>
    <name evidence="9" type="ORF">ACFPPD_24045</name>
</gene>
<dbReference type="Proteomes" id="UP001596105">
    <property type="component" value="Unassembled WGS sequence"/>
</dbReference>
<accession>A0ABW0M0Y2</accession>
<comment type="subcellular location">
    <subcellularLocation>
        <location evidence="1">Cell membrane</location>
        <topology evidence="1">Multi-pass membrane protein</topology>
    </subcellularLocation>
</comment>
<feature type="transmembrane region" description="Helical" evidence="7">
    <location>
        <begin position="169"/>
        <end position="188"/>
    </location>
</feature>
<evidence type="ECO:0000256" key="2">
    <source>
        <dbReference type="ARBA" id="ARBA00022448"/>
    </source>
</evidence>
<feature type="domain" description="Major facilitator superfamily (MFS) profile" evidence="8">
    <location>
        <begin position="9"/>
        <end position="399"/>
    </location>
</feature>
<feature type="transmembrane region" description="Helical" evidence="7">
    <location>
        <begin position="311"/>
        <end position="333"/>
    </location>
</feature>
<evidence type="ECO:0000313" key="9">
    <source>
        <dbReference type="EMBL" id="MFC5471755.1"/>
    </source>
</evidence>
<feature type="transmembrane region" description="Helical" evidence="7">
    <location>
        <begin position="287"/>
        <end position="305"/>
    </location>
</feature>
<feature type="transmembrane region" description="Helical" evidence="7">
    <location>
        <begin position="253"/>
        <end position="275"/>
    </location>
</feature>
<reference evidence="10" key="1">
    <citation type="journal article" date="2019" name="Int. J. Syst. Evol. Microbiol.">
        <title>The Global Catalogue of Microorganisms (GCM) 10K type strain sequencing project: providing services to taxonomists for standard genome sequencing and annotation.</title>
        <authorList>
            <consortium name="The Broad Institute Genomics Platform"/>
            <consortium name="The Broad Institute Genome Sequencing Center for Infectious Disease"/>
            <person name="Wu L."/>
            <person name="Ma J."/>
        </authorList>
    </citation>
    <scope>NUCLEOTIDE SEQUENCE [LARGE SCALE GENOMIC DNA]</scope>
    <source>
        <strain evidence="10">CCUG 57113</strain>
    </source>
</reference>
<feature type="transmembrane region" description="Helical" evidence="7">
    <location>
        <begin position="353"/>
        <end position="371"/>
    </location>
</feature>
<evidence type="ECO:0000256" key="5">
    <source>
        <dbReference type="ARBA" id="ARBA00022989"/>
    </source>
</evidence>
<feature type="transmembrane region" description="Helical" evidence="7">
    <location>
        <begin position="135"/>
        <end position="157"/>
    </location>
</feature>
<dbReference type="PANTHER" id="PTHR43414:SF6">
    <property type="entry name" value="MULTIDRUG RESISTANCE PROTEIN MDTG"/>
    <property type="match status" value="1"/>
</dbReference>
<evidence type="ECO:0000256" key="1">
    <source>
        <dbReference type="ARBA" id="ARBA00004651"/>
    </source>
</evidence>
<name>A0ABW0M0Y2_9BACL</name>
<organism evidence="9 10">
    <name type="scientific">Cohnella suwonensis</name>
    <dbReference type="NCBI Taxonomy" id="696072"/>
    <lineage>
        <taxon>Bacteria</taxon>
        <taxon>Bacillati</taxon>
        <taxon>Bacillota</taxon>
        <taxon>Bacilli</taxon>
        <taxon>Bacillales</taxon>
        <taxon>Paenibacillaceae</taxon>
        <taxon>Cohnella</taxon>
    </lineage>
</organism>
<evidence type="ECO:0000259" key="8">
    <source>
        <dbReference type="PROSITE" id="PS50850"/>
    </source>
</evidence>
<feature type="transmembrane region" description="Helical" evidence="7">
    <location>
        <begin position="105"/>
        <end position="128"/>
    </location>
</feature>
<sequence length="409" mass="43904">MQRQRWKTNLTVLMGGNFLVMAGMMMIVPFLSLYLKQDFGLTDEREVGVWAGLIFAANFVTSFIFQPLWGKLADKYGRKVMLLRSGFGMAIITALMGFAKEPWHLLALRMLNGVVAGYTPAAVSLVSATTPKNRIGFAMGTLQSGGTAGAILGPFFGGLLADSVGFRPIFYITGSLLFLASAISWLLVRENFDRSAAALKKQSGVIKGLRELLVIRQLPVLLTITFLIQFSMLSPMPLMPLYVEKLHGTAANLAFYAGFVGSVTGLSNMVCAPILGKLSDRIGSSRILLISLAGAGVMFIPQAFVGSVGQLLLFRFLLGCFMGGLIPTVNALIRKHTPDDMVSRSFSFNSSSLALGNMLGPVVGGALSGLIGIEGLFVFSGVLLFATCAWATQALRARRTGAIDASRKY</sequence>